<dbReference type="GO" id="GO:0016829">
    <property type="term" value="F:lyase activity"/>
    <property type="evidence" value="ECO:0007669"/>
    <property type="project" value="UniProtKB-KW"/>
</dbReference>
<dbReference type="AlphaFoldDB" id="A0A174I4Q2"/>
<reference evidence="13 15" key="2">
    <citation type="submission" date="2018-08" db="EMBL/GenBank/DDBJ databases">
        <title>A genome reference for cultivated species of the human gut microbiota.</title>
        <authorList>
            <person name="Zou Y."/>
            <person name="Xue W."/>
            <person name="Luo G."/>
        </authorList>
    </citation>
    <scope>NUCLEOTIDE SEQUENCE [LARGE SCALE GENOMIC DNA]</scope>
    <source>
        <strain evidence="13 15">TF05-11AC</strain>
    </source>
</reference>
<sequence length="256" mass="28748">MTTGQIHSIESFGTVDGPGIRMVVFTKGCPMRCQYCHNPDTWSSGGGTSMTVSEILSQYEASRPFYRGGGITVTGGEPLLQMEFVTELFEEARRRDIHTCLDTSGVTFRDADTAYLEQLDRLLASTCLVMLDLKQIDDEKHRLLTGRPNRNILQFAEYLDQKQIPMWIRHVVVPGITDNEKDLYHLGRFIGTLKYVKALDVLPYHDMGKVKYKNLGMIYPLEDVPPMSKDGAVAAKKIILHGIKDVRTGAPDLFCS</sequence>
<evidence type="ECO:0000256" key="10">
    <source>
        <dbReference type="RuleBase" id="RU362053"/>
    </source>
</evidence>
<gene>
    <name evidence="12" type="primary">pflA_1</name>
    <name evidence="13" type="synonym">pflA</name>
    <name evidence="13" type="ORF">DXC39_14385</name>
    <name evidence="12" type="ORF">ERS852407_04027</name>
</gene>
<dbReference type="InterPro" id="IPR034457">
    <property type="entry name" value="Organic_radical-activating"/>
</dbReference>
<dbReference type="GO" id="GO:0046872">
    <property type="term" value="F:metal ion binding"/>
    <property type="evidence" value="ECO:0007669"/>
    <property type="project" value="UniProtKB-UniRule"/>
</dbReference>
<keyword evidence="12" id="KW-0670">Pyruvate</keyword>
<keyword evidence="4 10" id="KW-0004">4Fe-4S</keyword>
<keyword evidence="10" id="KW-0963">Cytoplasm</keyword>
<dbReference type="PROSITE" id="PS51918">
    <property type="entry name" value="RADICAL_SAM"/>
    <property type="match status" value="1"/>
</dbReference>
<proteinExistence type="inferred from homology"/>
<feature type="domain" description="Radical SAM core" evidence="11">
    <location>
        <begin position="15"/>
        <end position="244"/>
    </location>
</feature>
<dbReference type="SFLD" id="SFLDS00029">
    <property type="entry name" value="Radical_SAM"/>
    <property type="match status" value="1"/>
</dbReference>
<evidence type="ECO:0000313" key="13">
    <source>
        <dbReference type="EMBL" id="RGM03825.1"/>
    </source>
</evidence>
<protein>
    <recommendedName>
        <fullName evidence="3 10">Pyruvate formate-lyase-activating enzyme</fullName>
        <ecNumber evidence="10">1.97.1.4</ecNumber>
    </recommendedName>
</protein>
<organism evidence="12 14">
    <name type="scientific">Hungatella hathewayi</name>
    <dbReference type="NCBI Taxonomy" id="154046"/>
    <lineage>
        <taxon>Bacteria</taxon>
        <taxon>Bacillati</taxon>
        <taxon>Bacillota</taxon>
        <taxon>Clostridia</taxon>
        <taxon>Lachnospirales</taxon>
        <taxon>Lachnospiraceae</taxon>
        <taxon>Hungatella</taxon>
    </lineage>
</organism>
<dbReference type="GO" id="GO:0005737">
    <property type="term" value="C:cytoplasm"/>
    <property type="evidence" value="ECO:0007669"/>
    <property type="project" value="UniProtKB-SubCell"/>
</dbReference>
<dbReference type="InterPro" id="IPR012839">
    <property type="entry name" value="Organic_radical_activase"/>
</dbReference>
<reference evidence="12 14" key="1">
    <citation type="submission" date="2015-09" db="EMBL/GenBank/DDBJ databases">
        <authorList>
            <consortium name="Pathogen Informatics"/>
        </authorList>
    </citation>
    <scope>NUCLEOTIDE SEQUENCE [LARGE SCALE GENOMIC DNA]</scope>
    <source>
        <strain evidence="12 14">2789STDY5608850</strain>
    </source>
</reference>
<dbReference type="InterPro" id="IPR013785">
    <property type="entry name" value="Aldolase_TIM"/>
</dbReference>
<dbReference type="Pfam" id="PF04055">
    <property type="entry name" value="Radical_SAM"/>
    <property type="match status" value="1"/>
</dbReference>
<dbReference type="EC" id="1.97.1.4" evidence="10"/>
<comment type="function">
    <text evidence="1 10">Activation of pyruvate formate-lyase under anaerobic conditions by generation of an organic free radical, using S-adenosylmethionine and reduced flavodoxin as cosubstrates to produce 5'-deoxy-adenosine.</text>
</comment>
<dbReference type="PANTHER" id="PTHR30352:SF5">
    <property type="entry name" value="PYRUVATE FORMATE-LYASE 1-ACTIVATING ENZYME"/>
    <property type="match status" value="1"/>
</dbReference>
<dbReference type="InterPro" id="IPR058240">
    <property type="entry name" value="rSAM_sf"/>
</dbReference>
<comment type="similarity">
    <text evidence="2 10">Belongs to the organic radical-activating enzymes family.</text>
</comment>
<dbReference type="PROSITE" id="PS01087">
    <property type="entry name" value="RADICAL_ACTIVATING"/>
    <property type="match status" value="1"/>
</dbReference>
<dbReference type="Proteomes" id="UP000261257">
    <property type="component" value="Unassembled WGS sequence"/>
</dbReference>
<dbReference type="InterPro" id="IPR007197">
    <property type="entry name" value="rSAM"/>
</dbReference>
<dbReference type="EMBL" id="CYZE01000012">
    <property type="protein sequence ID" value="CUO81006.1"/>
    <property type="molecule type" value="Genomic_DNA"/>
</dbReference>
<dbReference type="SUPFAM" id="SSF102114">
    <property type="entry name" value="Radical SAM enzymes"/>
    <property type="match status" value="1"/>
</dbReference>
<evidence type="ECO:0000256" key="6">
    <source>
        <dbReference type="ARBA" id="ARBA00022723"/>
    </source>
</evidence>
<dbReference type="CDD" id="cd01335">
    <property type="entry name" value="Radical_SAM"/>
    <property type="match status" value="1"/>
</dbReference>
<evidence type="ECO:0000256" key="2">
    <source>
        <dbReference type="ARBA" id="ARBA00009777"/>
    </source>
</evidence>
<evidence type="ECO:0000256" key="1">
    <source>
        <dbReference type="ARBA" id="ARBA00003141"/>
    </source>
</evidence>
<comment type="catalytic activity">
    <reaction evidence="10">
        <text>glycyl-[formate C-acetyltransferase] + reduced [flavodoxin] + S-adenosyl-L-methionine = glycin-2-yl radical-[formate C-acetyltransferase] + semiquinone [flavodoxin] + 5'-deoxyadenosine + L-methionine + H(+)</text>
        <dbReference type="Rhea" id="RHEA:19225"/>
        <dbReference type="Rhea" id="RHEA-COMP:10622"/>
        <dbReference type="Rhea" id="RHEA-COMP:12190"/>
        <dbReference type="Rhea" id="RHEA-COMP:12191"/>
        <dbReference type="Rhea" id="RHEA-COMP:14480"/>
        <dbReference type="ChEBI" id="CHEBI:15378"/>
        <dbReference type="ChEBI" id="CHEBI:17319"/>
        <dbReference type="ChEBI" id="CHEBI:29947"/>
        <dbReference type="ChEBI" id="CHEBI:32722"/>
        <dbReference type="ChEBI" id="CHEBI:57618"/>
        <dbReference type="ChEBI" id="CHEBI:57844"/>
        <dbReference type="ChEBI" id="CHEBI:59789"/>
        <dbReference type="ChEBI" id="CHEBI:140311"/>
        <dbReference type="EC" id="1.97.1.4"/>
    </reaction>
</comment>
<evidence type="ECO:0000256" key="5">
    <source>
        <dbReference type="ARBA" id="ARBA00022691"/>
    </source>
</evidence>
<dbReference type="InterPro" id="IPR001989">
    <property type="entry name" value="Radical_activat_CS"/>
</dbReference>
<evidence type="ECO:0000313" key="12">
    <source>
        <dbReference type="EMBL" id="CUO81006.1"/>
    </source>
</evidence>
<evidence type="ECO:0000313" key="15">
    <source>
        <dbReference type="Proteomes" id="UP000261257"/>
    </source>
</evidence>
<evidence type="ECO:0000259" key="11">
    <source>
        <dbReference type="PROSITE" id="PS51918"/>
    </source>
</evidence>
<keyword evidence="9 10" id="KW-0411">Iron-sulfur</keyword>
<evidence type="ECO:0000256" key="9">
    <source>
        <dbReference type="ARBA" id="ARBA00023014"/>
    </source>
</evidence>
<dbReference type="PIRSF" id="PIRSF000371">
    <property type="entry name" value="PFL_act_enz"/>
    <property type="match status" value="1"/>
</dbReference>
<dbReference type="EMBL" id="QSSQ01000012">
    <property type="protein sequence ID" value="RGM03825.1"/>
    <property type="molecule type" value="Genomic_DNA"/>
</dbReference>
<dbReference type="RefSeq" id="WP_055657869.1">
    <property type="nucleotide sequence ID" value="NZ_CABIXC010000012.1"/>
</dbReference>
<dbReference type="GO" id="GO:0051539">
    <property type="term" value="F:4 iron, 4 sulfur cluster binding"/>
    <property type="evidence" value="ECO:0007669"/>
    <property type="project" value="UniProtKB-UniRule"/>
</dbReference>
<evidence type="ECO:0000256" key="4">
    <source>
        <dbReference type="ARBA" id="ARBA00022485"/>
    </source>
</evidence>
<comment type="subcellular location">
    <subcellularLocation>
        <location evidence="10">Cytoplasm</location>
    </subcellularLocation>
</comment>
<dbReference type="Proteomes" id="UP000095651">
    <property type="component" value="Unassembled WGS sequence"/>
</dbReference>
<evidence type="ECO:0000256" key="8">
    <source>
        <dbReference type="ARBA" id="ARBA00023004"/>
    </source>
</evidence>
<dbReference type="Gene3D" id="3.20.20.70">
    <property type="entry name" value="Aldolase class I"/>
    <property type="match status" value="1"/>
</dbReference>
<keyword evidence="8 10" id="KW-0408">Iron</keyword>
<keyword evidence="5 10" id="KW-0949">S-adenosyl-L-methionine</keyword>
<dbReference type="PANTHER" id="PTHR30352">
    <property type="entry name" value="PYRUVATE FORMATE-LYASE-ACTIVATING ENZYME"/>
    <property type="match status" value="1"/>
</dbReference>
<accession>A0A174I4Q2</accession>
<evidence type="ECO:0000256" key="7">
    <source>
        <dbReference type="ARBA" id="ARBA00023002"/>
    </source>
</evidence>
<keyword evidence="7 10" id="KW-0560">Oxidoreductase</keyword>
<keyword evidence="12" id="KW-0456">Lyase</keyword>
<dbReference type="SFLD" id="SFLDG01067">
    <property type="entry name" value="SPASM/twitch_domain_containing"/>
    <property type="match status" value="1"/>
</dbReference>
<keyword evidence="6 10" id="KW-0479">Metal-binding</keyword>
<name>A0A174I4Q2_9FIRM</name>
<evidence type="ECO:0000313" key="14">
    <source>
        <dbReference type="Proteomes" id="UP000095651"/>
    </source>
</evidence>
<dbReference type="InterPro" id="IPR012838">
    <property type="entry name" value="PFL1_activating"/>
</dbReference>
<dbReference type="GO" id="GO:0043365">
    <property type="term" value="F:[formate-C-acetyltransferase]-activating enzyme activity"/>
    <property type="evidence" value="ECO:0007669"/>
    <property type="project" value="UniProtKB-UniRule"/>
</dbReference>
<dbReference type="SFLD" id="SFLDG01066">
    <property type="entry name" value="organic_radical-activating_enz"/>
    <property type="match status" value="1"/>
</dbReference>
<comment type="cofactor">
    <cofactor evidence="10">
        <name>[4Fe-4S] cluster</name>
        <dbReference type="ChEBI" id="CHEBI:49883"/>
    </cofactor>
    <text evidence="10">Binds 1 [4Fe-4S] cluster. The cluster is coordinated with 3 cysteines and an exchangeable S-adenosyl-L-methionine.</text>
</comment>
<evidence type="ECO:0000256" key="3">
    <source>
        <dbReference type="ARBA" id="ARBA00021356"/>
    </source>
</evidence>
<dbReference type="NCBIfam" id="TIGR02493">
    <property type="entry name" value="PFLA"/>
    <property type="match status" value="1"/>
</dbReference>